<dbReference type="AlphaFoldDB" id="A0A6G1CS38"/>
<evidence type="ECO:0000313" key="3">
    <source>
        <dbReference type="Proteomes" id="UP000479710"/>
    </source>
</evidence>
<evidence type="ECO:0000256" key="1">
    <source>
        <dbReference type="SAM" id="MobiDB-lite"/>
    </source>
</evidence>
<evidence type="ECO:0000313" key="2">
    <source>
        <dbReference type="EMBL" id="KAF0902897.1"/>
    </source>
</evidence>
<feature type="region of interest" description="Disordered" evidence="1">
    <location>
        <begin position="53"/>
        <end position="88"/>
    </location>
</feature>
<comment type="caution">
    <text evidence="2">The sequence shown here is derived from an EMBL/GenBank/DDBJ whole genome shotgun (WGS) entry which is preliminary data.</text>
</comment>
<reference evidence="2 3" key="1">
    <citation type="submission" date="2019-11" db="EMBL/GenBank/DDBJ databases">
        <title>Whole genome sequence of Oryza granulata.</title>
        <authorList>
            <person name="Li W."/>
        </authorList>
    </citation>
    <scope>NUCLEOTIDE SEQUENCE [LARGE SCALE GENOMIC DNA]</scope>
    <source>
        <strain evidence="3">cv. Menghai</strain>
        <tissue evidence="2">Leaf</tissue>
    </source>
</reference>
<keyword evidence="3" id="KW-1185">Reference proteome</keyword>
<accession>A0A6G1CS38</accession>
<protein>
    <submittedName>
        <fullName evidence="2">Uncharacterized protein</fullName>
    </submittedName>
</protein>
<gene>
    <name evidence="2" type="ORF">E2562_019836</name>
</gene>
<sequence length="88" mass="8873">MLDAGQGKRVGGAAAVSSACIVQPLAAAKDIHAGGRQALAMGVKQHYSRRRPMMQGTPMAQGTTGAQGAPMAEGAPAQTQNVEEAKAT</sequence>
<organism evidence="2 3">
    <name type="scientific">Oryza meyeriana var. granulata</name>
    <dbReference type="NCBI Taxonomy" id="110450"/>
    <lineage>
        <taxon>Eukaryota</taxon>
        <taxon>Viridiplantae</taxon>
        <taxon>Streptophyta</taxon>
        <taxon>Embryophyta</taxon>
        <taxon>Tracheophyta</taxon>
        <taxon>Spermatophyta</taxon>
        <taxon>Magnoliopsida</taxon>
        <taxon>Liliopsida</taxon>
        <taxon>Poales</taxon>
        <taxon>Poaceae</taxon>
        <taxon>BOP clade</taxon>
        <taxon>Oryzoideae</taxon>
        <taxon>Oryzeae</taxon>
        <taxon>Oryzinae</taxon>
        <taxon>Oryza</taxon>
        <taxon>Oryza meyeriana</taxon>
    </lineage>
</organism>
<dbReference type="EMBL" id="SPHZ02000008">
    <property type="protein sequence ID" value="KAF0902897.1"/>
    <property type="molecule type" value="Genomic_DNA"/>
</dbReference>
<dbReference type="Proteomes" id="UP000479710">
    <property type="component" value="Unassembled WGS sequence"/>
</dbReference>
<name>A0A6G1CS38_9ORYZ</name>
<proteinExistence type="predicted"/>